<feature type="domain" description="Antistasin-like" evidence="4">
    <location>
        <begin position="37"/>
        <end position="64"/>
    </location>
</feature>
<keyword evidence="3" id="KW-0732">Signal</keyword>
<dbReference type="EMBL" id="JAZGQO010000011">
    <property type="protein sequence ID" value="KAK6173691.1"/>
    <property type="molecule type" value="Genomic_DNA"/>
</dbReference>
<feature type="chain" id="PRO_5042942858" description="Antistasin-like domain-containing protein" evidence="3">
    <location>
        <begin position="22"/>
        <end position="144"/>
    </location>
</feature>
<gene>
    <name evidence="5" type="ORF">SNE40_017098</name>
</gene>
<reference evidence="5 6" key="1">
    <citation type="submission" date="2024-01" db="EMBL/GenBank/DDBJ databases">
        <title>The genome of the rayed Mediterranean limpet Patella caerulea (Linnaeus, 1758).</title>
        <authorList>
            <person name="Anh-Thu Weber A."/>
            <person name="Halstead-Nussloch G."/>
        </authorList>
    </citation>
    <scope>NUCLEOTIDE SEQUENCE [LARGE SCALE GENOMIC DNA]</scope>
    <source>
        <strain evidence="5">AATW-2023a</strain>
        <tissue evidence="5">Whole specimen</tissue>
    </source>
</reference>
<feature type="domain" description="Antistasin-like" evidence="4">
    <location>
        <begin position="105"/>
        <end position="130"/>
    </location>
</feature>
<dbReference type="PROSITE" id="PS51252">
    <property type="entry name" value="ANTISTASIN"/>
    <property type="match status" value="2"/>
</dbReference>
<dbReference type="Gene3D" id="2.10.22.10">
    <property type="entry name" value="Antistasin, domain 1"/>
    <property type="match status" value="3"/>
</dbReference>
<evidence type="ECO:0000256" key="1">
    <source>
        <dbReference type="ARBA" id="ARBA00022690"/>
    </source>
</evidence>
<dbReference type="Pfam" id="PF02822">
    <property type="entry name" value="Antistasin"/>
    <property type="match status" value="2"/>
</dbReference>
<keyword evidence="2" id="KW-0722">Serine protease inhibitor</keyword>
<dbReference type="InterPro" id="IPR004094">
    <property type="entry name" value="Antistasin-like"/>
</dbReference>
<comment type="caution">
    <text evidence="5">The sequence shown here is derived from an EMBL/GenBank/DDBJ whole genome shotgun (WGS) entry which is preliminary data.</text>
</comment>
<evidence type="ECO:0000256" key="2">
    <source>
        <dbReference type="ARBA" id="ARBA00022900"/>
    </source>
</evidence>
<protein>
    <recommendedName>
        <fullName evidence="4">Antistasin-like domain-containing protein</fullName>
    </recommendedName>
</protein>
<dbReference type="Proteomes" id="UP001347796">
    <property type="component" value="Unassembled WGS sequence"/>
</dbReference>
<dbReference type="GO" id="GO:0004867">
    <property type="term" value="F:serine-type endopeptidase inhibitor activity"/>
    <property type="evidence" value="ECO:0007669"/>
    <property type="project" value="UniProtKB-KW"/>
</dbReference>
<keyword evidence="1" id="KW-0646">Protease inhibitor</keyword>
<evidence type="ECO:0000259" key="4">
    <source>
        <dbReference type="PROSITE" id="PS51252"/>
    </source>
</evidence>
<evidence type="ECO:0000256" key="3">
    <source>
        <dbReference type="SAM" id="SignalP"/>
    </source>
</evidence>
<organism evidence="5 6">
    <name type="scientific">Patella caerulea</name>
    <name type="common">Rayed Mediterranean limpet</name>
    <dbReference type="NCBI Taxonomy" id="87958"/>
    <lineage>
        <taxon>Eukaryota</taxon>
        <taxon>Metazoa</taxon>
        <taxon>Spiralia</taxon>
        <taxon>Lophotrochozoa</taxon>
        <taxon>Mollusca</taxon>
        <taxon>Gastropoda</taxon>
        <taxon>Patellogastropoda</taxon>
        <taxon>Patelloidea</taxon>
        <taxon>Patellidae</taxon>
        <taxon>Patella</taxon>
    </lineage>
</organism>
<proteinExistence type="predicted"/>
<feature type="signal peptide" evidence="3">
    <location>
        <begin position="1"/>
        <end position="21"/>
    </location>
</feature>
<name>A0AAN8JD24_PATCE</name>
<dbReference type="AlphaFoldDB" id="A0AAN8JD24"/>
<dbReference type="InterPro" id="IPR011061">
    <property type="entry name" value="Hirudin/antistatin"/>
</dbReference>
<accession>A0AAN8JD24</accession>
<evidence type="ECO:0000313" key="5">
    <source>
        <dbReference type="EMBL" id="KAK6173691.1"/>
    </source>
</evidence>
<dbReference type="SUPFAM" id="SSF57262">
    <property type="entry name" value="Leech antihemostatic proteins"/>
    <property type="match status" value="2"/>
</dbReference>
<sequence length="144" mass="15996">MKSALLGICLTLLLVVVGSNALSWRPPAPTRMSSYMCRSRGRPCDIDCPAGRERDSRGCLTCTCKARPRCKGIGKCARFCINGYAVTSQGCTTCRCKRILTPRPCRQVNCYNRCPGGFSKDYNGCKTCRCNRNYFPVRPHRAIA</sequence>
<evidence type="ECO:0000313" key="6">
    <source>
        <dbReference type="Proteomes" id="UP001347796"/>
    </source>
</evidence>
<keyword evidence="6" id="KW-1185">Reference proteome</keyword>